<dbReference type="Proteomes" id="UP001157418">
    <property type="component" value="Unassembled WGS sequence"/>
</dbReference>
<keyword evidence="3" id="KW-1185">Reference proteome</keyword>
<gene>
    <name evidence="2" type="ORF">LVIROSA_LOCUS21695</name>
</gene>
<evidence type="ECO:0000259" key="1">
    <source>
        <dbReference type="Pfam" id="PF23247"/>
    </source>
</evidence>
<protein>
    <recommendedName>
        <fullName evidence="1">Disease resistance protein At4g27190-like leucine-rich repeats domain-containing protein</fullName>
    </recommendedName>
</protein>
<comment type="caution">
    <text evidence="2">The sequence shown here is derived from an EMBL/GenBank/DDBJ whole genome shotgun (WGS) entry which is preliminary data.</text>
</comment>
<accession>A0AAU9NAG6</accession>
<evidence type="ECO:0000313" key="3">
    <source>
        <dbReference type="Proteomes" id="UP001157418"/>
    </source>
</evidence>
<name>A0AAU9NAG6_9ASTR</name>
<proteinExistence type="predicted"/>
<reference evidence="2 3" key="1">
    <citation type="submission" date="2022-01" db="EMBL/GenBank/DDBJ databases">
        <authorList>
            <person name="Xiong W."/>
            <person name="Schranz E."/>
        </authorList>
    </citation>
    <scope>NUCLEOTIDE SEQUENCE [LARGE SCALE GENOMIC DNA]</scope>
</reference>
<organism evidence="2 3">
    <name type="scientific">Lactuca virosa</name>
    <dbReference type="NCBI Taxonomy" id="75947"/>
    <lineage>
        <taxon>Eukaryota</taxon>
        <taxon>Viridiplantae</taxon>
        <taxon>Streptophyta</taxon>
        <taxon>Embryophyta</taxon>
        <taxon>Tracheophyta</taxon>
        <taxon>Spermatophyta</taxon>
        <taxon>Magnoliopsida</taxon>
        <taxon>eudicotyledons</taxon>
        <taxon>Gunneridae</taxon>
        <taxon>Pentapetalae</taxon>
        <taxon>asterids</taxon>
        <taxon>campanulids</taxon>
        <taxon>Asterales</taxon>
        <taxon>Asteraceae</taxon>
        <taxon>Cichorioideae</taxon>
        <taxon>Cichorieae</taxon>
        <taxon>Lactucinae</taxon>
        <taxon>Lactuca</taxon>
    </lineage>
</organism>
<dbReference type="InterPro" id="IPR057135">
    <property type="entry name" value="At4g27190-like_LRR"/>
</dbReference>
<evidence type="ECO:0000313" key="2">
    <source>
        <dbReference type="EMBL" id="CAH1435236.1"/>
    </source>
</evidence>
<feature type="domain" description="Disease resistance protein At4g27190-like leucine-rich repeats" evidence="1">
    <location>
        <begin position="2"/>
        <end position="101"/>
    </location>
</feature>
<dbReference type="EMBL" id="CAKMRJ010004445">
    <property type="protein sequence ID" value="CAH1435236.1"/>
    <property type="molecule type" value="Genomic_DNA"/>
</dbReference>
<sequence length="214" mass="24932">MPLLCHLEEVKVRDCFFIEVIFNIDLDSVGEIASSSLRNTELREVWELQEVWMIKGANHSRLPIRGFEVVESISIETCKRFRNVFSPTTTNFDLGELTYMKLYGSDVIGRKYGLVECNQGQENTLYQTYLIHSFRNLHNLKLGRNQGVEVIFEIKSTPTSQDNQQRILPHLEVLYIKYMEEDESRVEVQLEGVLDSSQKTVRFPIPQPHSHRIK</sequence>
<dbReference type="AlphaFoldDB" id="A0AAU9NAG6"/>
<dbReference type="Pfam" id="PF23247">
    <property type="entry name" value="LRR_RPS2"/>
    <property type="match status" value="1"/>
</dbReference>